<dbReference type="EMBL" id="PDYG01000112">
    <property type="protein sequence ID" value="PHU36877.1"/>
    <property type="molecule type" value="Genomic_DNA"/>
</dbReference>
<dbReference type="Gene3D" id="1.10.3720.10">
    <property type="entry name" value="MetI-like"/>
    <property type="match status" value="1"/>
</dbReference>
<feature type="domain" description="ABC transmembrane type-1" evidence="10">
    <location>
        <begin position="68"/>
        <end position="255"/>
    </location>
</feature>
<evidence type="ECO:0000256" key="7">
    <source>
        <dbReference type="ARBA" id="ARBA00022989"/>
    </source>
</evidence>
<evidence type="ECO:0000313" key="12">
    <source>
        <dbReference type="Proteomes" id="UP000224563"/>
    </source>
</evidence>
<dbReference type="CDD" id="cd06261">
    <property type="entry name" value="TM_PBP2"/>
    <property type="match status" value="1"/>
</dbReference>
<keyword evidence="7 9" id="KW-1133">Transmembrane helix</keyword>
<dbReference type="AlphaFoldDB" id="A0A2G3E0Q8"/>
<evidence type="ECO:0000256" key="4">
    <source>
        <dbReference type="ARBA" id="ARBA00022475"/>
    </source>
</evidence>
<keyword evidence="8 9" id="KW-0472">Membrane</keyword>
<feature type="transmembrane region" description="Helical" evidence="9">
    <location>
        <begin position="104"/>
        <end position="126"/>
    </location>
</feature>
<dbReference type="GO" id="GO:0042956">
    <property type="term" value="P:maltodextrin transmembrane transport"/>
    <property type="evidence" value="ECO:0007669"/>
    <property type="project" value="TreeGrafter"/>
</dbReference>
<keyword evidence="5" id="KW-0762">Sugar transport</keyword>
<evidence type="ECO:0000313" key="11">
    <source>
        <dbReference type="EMBL" id="PHU36877.1"/>
    </source>
</evidence>
<dbReference type="GO" id="GO:0005886">
    <property type="term" value="C:plasma membrane"/>
    <property type="evidence" value="ECO:0007669"/>
    <property type="project" value="UniProtKB-SubCell"/>
</dbReference>
<comment type="subcellular location">
    <subcellularLocation>
        <location evidence="1 9">Cell membrane</location>
        <topology evidence="1 9">Multi-pass membrane protein</topology>
    </subcellularLocation>
</comment>
<dbReference type="GO" id="GO:0015423">
    <property type="term" value="F:ABC-type maltose transporter activity"/>
    <property type="evidence" value="ECO:0007669"/>
    <property type="project" value="TreeGrafter"/>
</dbReference>
<gene>
    <name evidence="11" type="ORF">CSX02_10860</name>
</gene>
<sequence>MLDTGVTYVLLIAVAFIFFFPCLWIILASLSKSGSIYSFDGFFPRSYSLATFKKLFTDTTMYNYPKWFLNTLMVATGSCILGTFLTILTAYTMSRFEFKARKPMMKITMVLGMFPSFMGMTAVYLLMTQFGLINHLWGLILIYAAGAPMGYLTQKGFFDTIPKAIDEAAKIDGATNLQIFTKINLPLAKPMIVYTALTSFTWPWSDFILPKLLLKEKNLYTVAVGLMSLDETEFARFAAGSVFIALPIVVLYFCLVRNMVNGIAAGAVKG</sequence>
<dbReference type="PANTHER" id="PTHR32243">
    <property type="entry name" value="MALTOSE TRANSPORT SYSTEM PERMEASE-RELATED"/>
    <property type="match status" value="1"/>
</dbReference>
<feature type="transmembrane region" description="Helical" evidence="9">
    <location>
        <begin position="7"/>
        <end position="27"/>
    </location>
</feature>
<dbReference type="PANTHER" id="PTHR32243:SF50">
    <property type="entry name" value="MALTOSE_MALTODEXTRIN TRANSPORT SYSTEM PERMEASE PROTEIN MALG"/>
    <property type="match status" value="1"/>
</dbReference>
<evidence type="ECO:0000256" key="1">
    <source>
        <dbReference type="ARBA" id="ARBA00004651"/>
    </source>
</evidence>
<dbReference type="InterPro" id="IPR035906">
    <property type="entry name" value="MetI-like_sf"/>
</dbReference>
<dbReference type="InterPro" id="IPR000515">
    <property type="entry name" value="MetI-like"/>
</dbReference>
<evidence type="ECO:0000256" key="6">
    <source>
        <dbReference type="ARBA" id="ARBA00022692"/>
    </source>
</evidence>
<dbReference type="SUPFAM" id="SSF161098">
    <property type="entry name" value="MetI-like"/>
    <property type="match status" value="1"/>
</dbReference>
<evidence type="ECO:0000256" key="2">
    <source>
        <dbReference type="ARBA" id="ARBA00009047"/>
    </source>
</evidence>
<keyword evidence="12" id="KW-1185">Reference proteome</keyword>
<comment type="similarity">
    <text evidence="2">Belongs to the binding-protein-dependent transport system permease family. MalFG subfamily.</text>
</comment>
<keyword evidence="4" id="KW-1003">Cell membrane</keyword>
<accession>A0A2G3E0Q8</accession>
<reference evidence="11 12" key="1">
    <citation type="submission" date="2017-10" db="EMBL/GenBank/DDBJ databases">
        <title>Resolving the taxonomy of Roseburia spp., Eubacterium rectale and Agathobacter spp. through phylogenomic analysis.</title>
        <authorList>
            <person name="Sheridan P.O."/>
            <person name="Walker A.W."/>
            <person name="Duncan S.H."/>
            <person name="Scott K.P."/>
            <person name="Toole P.W.O."/>
            <person name="Luis P."/>
            <person name="Flint H.J."/>
        </authorList>
    </citation>
    <scope>NUCLEOTIDE SEQUENCE [LARGE SCALE GENOMIC DNA]</scope>
    <source>
        <strain evidence="11 12">JK623</strain>
    </source>
</reference>
<evidence type="ECO:0000256" key="9">
    <source>
        <dbReference type="RuleBase" id="RU363032"/>
    </source>
</evidence>
<dbReference type="InterPro" id="IPR050901">
    <property type="entry name" value="BP-dep_ABC_trans_perm"/>
</dbReference>
<keyword evidence="3 9" id="KW-0813">Transport</keyword>
<evidence type="ECO:0000259" key="10">
    <source>
        <dbReference type="PROSITE" id="PS50928"/>
    </source>
</evidence>
<protein>
    <submittedName>
        <fullName evidence="11">Sugar ABC transporter permease</fullName>
    </submittedName>
</protein>
<feature type="transmembrane region" description="Helical" evidence="9">
    <location>
        <begin position="67"/>
        <end position="92"/>
    </location>
</feature>
<evidence type="ECO:0000256" key="5">
    <source>
        <dbReference type="ARBA" id="ARBA00022597"/>
    </source>
</evidence>
<reference evidence="11 12" key="2">
    <citation type="submission" date="2017-10" db="EMBL/GenBank/DDBJ databases">
        <authorList>
            <person name="Banno H."/>
            <person name="Chua N.-H."/>
        </authorList>
    </citation>
    <scope>NUCLEOTIDE SEQUENCE [LARGE SCALE GENOMIC DNA]</scope>
    <source>
        <strain evidence="11 12">JK623</strain>
    </source>
</reference>
<proteinExistence type="inferred from homology"/>
<evidence type="ECO:0000256" key="3">
    <source>
        <dbReference type="ARBA" id="ARBA00022448"/>
    </source>
</evidence>
<comment type="caution">
    <text evidence="11">The sequence shown here is derived from an EMBL/GenBank/DDBJ whole genome shotgun (WGS) entry which is preliminary data.</text>
</comment>
<feature type="transmembrane region" description="Helical" evidence="9">
    <location>
        <begin position="132"/>
        <end position="153"/>
    </location>
</feature>
<feature type="transmembrane region" description="Helical" evidence="9">
    <location>
        <begin position="234"/>
        <end position="255"/>
    </location>
</feature>
<dbReference type="PROSITE" id="PS50928">
    <property type="entry name" value="ABC_TM1"/>
    <property type="match status" value="1"/>
</dbReference>
<keyword evidence="6 9" id="KW-0812">Transmembrane</keyword>
<dbReference type="Pfam" id="PF00528">
    <property type="entry name" value="BPD_transp_1"/>
    <property type="match status" value="1"/>
</dbReference>
<name>A0A2G3E0Q8_9FIRM</name>
<evidence type="ECO:0000256" key="8">
    <source>
        <dbReference type="ARBA" id="ARBA00023136"/>
    </source>
</evidence>
<dbReference type="Proteomes" id="UP000224563">
    <property type="component" value="Unassembled WGS sequence"/>
</dbReference>
<organism evidence="11 12">
    <name type="scientific">Agathobacter ruminis</name>
    <dbReference type="NCBI Taxonomy" id="1712665"/>
    <lineage>
        <taxon>Bacteria</taxon>
        <taxon>Bacillati</taxon>
        <taxon>Bacillota</taxon>
        <taxon>Clostridia</taxon>
        <taxon>Lachnospirales</taxon>
        <taxon>Lachnospiraceae</taxon>
        <taxon>Agathobacter</taxon>
    </lineage>
</organism>